<dbReference type="EMBL" id="PGCJ01000666">
    <property type="protein sequence ID" value="PLW24915.1"/>
    <property type="molecule type" value="Genomic_DNA"/>
</dbReference>
<evidence type="ECO:0000313" key="2">
    <source>
        <dbReference type="Proteomes" id="UP000235388"/>
    </source>
</evidence>
<reference evidence="1 2" key="1">
    <citation type="submission" date="2017-11" db="EMBL/GenBank/DDBJ databases">
        <title>De novo assembly and phasing of dikaryotic genomes from two isolates of Puccinia coronata f. sp. avenae, the causal agent of oat crown rust.</title>
        <authorList>
            <person name="Miller M.E."/>
            <person name="Zhang Y."/>
            <person name="Omidvar V."/>
            <person name="Sperschneider J."/>
            <person name="Schwessinger B."/>
            <person name="Raley C."/>
            <person name="Palmer J.M."/>
            <person name="Garnica D."/>
            <person name="Upadhyaya N."/>
            <person name="Rathjen J."/>
            <person name="Taylor J.M."/>
            <person name="Park R.F."/>
            <person name="Dodds P.N."/>
            <person name="Hirsch C.D."/>
            <person name="Kianian S.F."/>
            <person name="Figueroa M."/>
        </authorList>
    </citation>
    <scope>NUCLEOTIDE SEQUENCE [LARGE SCALE GENOMIC DNA]</scope>
    <source>
        <strain evidence="1">12NC29</strain>
    </source>
</reference>
<accession>A0A2N5THD1</accession>
<proteinExistence type="predicted"/>
<dbReference type="AlphaFoldDB" id="A0A2N5THD1"/>
<dbReference type="Proteomes" id="UP000235388">
    <property type="component" value="Unassembled WGS sequence"/>
</dbReference>
<name>A0A2N5THD1_9BASI</name>
<sequence>MIPGRSEERSQRWLGLMRDFQAGQKKLAVQSLIIRGCVLVLGANEPSSLTPYLSSAINDPQRISYTSLSNIVTSLVPVDTAVTRIPLLSIAATAAGPLLLKAVDVESGSPFSLGFATDDTSCSLQTPDREGASNVITGSRSKQLKKAGVLQTSWDNDPIPSSNQLENYSGFRLIGER</sequence>
<protein>
    <submittedName>
        <fullName evidence="1">Uncharacterized protein</fullName>
    </submittedName>
</protein>
<gene>
    <name evidence="1" type="ORF">PCANC_27091</name>
</gene>
<keyword evidence="2" id="KW-1185">Reference proteome</keyword>
<organism evidence="1 2">
    <name type="scientific">Puccinia coronata f. sp. avenae</name>
    <dbReference type="NCBI Taxonomy" id="200324"/>
    <lineage>
        <taxon>Eukaryota</taxon>
        <taxon>Fungi</taxon>
        <taxon>Dikarya</taxon>
        <taxon>Basidiomycota</taxon>
        <taxon>Pucciniomycotina</taxon>
        <taxon>Pucciniomycetes</taxon>
        <taxon>Pucciniales</taxon>
        <taxon>Pucciniaceae</taxon>
        <taxon>Puccinia</taxon>
    </lineage>
</organism>
<comment type="caution">
    <text evidence="1">The sequence shown here is derived from an EMBL/GenBank/DDBJ whole genome shotgun (WGS) entry which is preliminary data.</text>
</comment>
<evidence type="ECO:0000313" key="1">
    <source>
        <dbReference type="EMBL" id="PLW24915.1"/>
    </source>
</evidence>